<dbReference type="SUPFAM" id="SSF53756">
    <property type="entry name" value="UDP-Glycosyltransferase/glycogen phosphorylase"/>
    <property type="match status" value="1"/>
</dbReference>
<reference evidence="4" key="1">
    <citation type="journal article" date="2019" name="Int. J. Syst. Evol. Microbiol.">
        <title>The Global Catalogue of Microorganisms (GCM) 10K type strain sequencing project: providing services to taxonomists for standard genome sequencing and annotation.</title>
        <authorList>
            <consortium name="The Broad Institute Genomics Platform"/>
            <consortium name="The Broad Institute Genome Sequencing Center for Infectious Disease"/>
            <person name="Wu L."/>
            <person name="Ma J."/>
        </authorList>
    </citation>
    <scope>NUCLEOTIDE SEQUENCE [LARGE SCALE GENOMIC DNA]</scope>
    <source>
        <strain evidence="4">CCUG 62952</strain>
    </source>
</reference>
<keyword evidence="1 3" id="KW-0413">Isomerase</keyword>
<evidence type="ECO:0000256" key="1">
    <source>
        <dbReference type="RuleBase" id="RU003513"/>
    </source>
</evidence>
<feature type="domain" description="UDP-N-acetylglucosamine 2-epimerase" evidence="2">
    <location>
        <begin position="24"/>
        <end position="336"/>
    </location>
</feature>
<comment type="similarity">
    <text evidence="1">Belongs to the UDP-N-acetylglucosamine 2-epimerase family.</text>
</comment>
<evidence type="ECO:0000313" key="3">
    <source>
        <dbReference type="EMBL" id="MFD0862307.1"/>
    </source>
</evidence>
<dbReference type="EC" id="5.1.3.14" evidence="3"/>
<dbReference type="PANTHER" id="PTHR43174:SF1">
    <property type="entry name" value="UDP-N-ACETYLGLUCOSAMINE 2-EPIMERASE"/>
    <property type="match status" value="1"/>
</dbReference>
<dbReference type="PANTHER" id="PTHR43174">
    <property type="entry name" value="UDP-N-ACETYLGLUCOSAMINE 2-EPIMERASE"/>
    <property type="match status" value="1"/>
</dbReference>
<dbReference type="Pfam" id="PF02350">
    <property type="entry name" value="Epimerase_2"/>
    <property type="match status" value="1"/>
</dbReference>
<evidence type="ECO:0000259" key="2">
    <source>
        <dbReference type="Pfam" id="PF02350"/>
    </source>
</evidence>
<dbReference type="NCBIfam" id="TIGR00236">
    <property type="entry name" value="wecB"/>
    <property type="match status" value="1"/>
</dbReference>
<dbReference type="EMBL" id="JBHTJH010000004">
    <property type="protein sequence ID" value="MFD0862307.1"/>
    <property type="molecule type" value="Genomic_DNA"/>
</dbReference>
<evidence type="ECO:0000313" key="4">
    <source>
        <dbReference type="Proteomes" id="UP001596978"/>
    </source>
</evidence>
<keyword evidence="4" id="KW-1185">Reference proteome</keyword>
<protein>
    <submittedName>
        <fullName evidence="3">Non-hydrolyzing UDP-N-acetylglucosamine 2-epimerase</fullName>
        <ecNumber evidence="3">5.1.3.14</ecNumber>
    </submittedName>
</protein>
<dbReference type="GO" id="GO:0008761">
    <property type="term" value="F:UDP-N-acetylglucosamine 2-epimerase activity"/>
    <property type="evidence" value="ECO:0007669"/>
    <property type="project" value="UniProtKB-EC"/>
</dbReference>
<dbReference type="Proteomes" id="UP001596978">
    <property type="component" value="Unassembled WGS sequence"/>
</dbReference>
<sequence>MKKIVTIIGARPQFVKAAVLSRIIRKQGLLEEVIVHTGQHFDTNMSAVFFEEMQIPRPKYNLDINELGHGAMTGQMLEKIEEVLLVEKPAMVIVYGDTNSTLAGALAAKKLHIKVVHVEAGLRSFNMRMPEEVNRILTDRISDLLCCPTTTAIENLKAEGFDDFESEVMLTGDIMKDAVIHYSKMAEEKSAIISKLGLENDAFVLATIHRQENTDDPNRLRELFKGLDLVHESLKVILPLHPRTAQRLKDQKIATNVKLIDPVGYFDMLQLLNKCVLVITDSGGLQKEAFFCKKNALVLRDETEWIELVDRNFAKLVRPKATEIFSAVNEWAGNKDFDEPIFGTHVGQRIYEAIVKMVDS</sequence>
<dbReference type="Gene3D" id="3.40.50.2000">
    <property type="entry name" value="Glycogen Phosphorylase B"/>
    <property type="match status" value="2"/>
</dbReference>
<dbReference type="RefSeq" id="WP_386406974.1">
    <property type="nucleotide sequence ID" value="NZ_JBHTJH010000004.1"/>
</dbReference>
<dbReference type="InterPro" id="IPR029767">
    <property type="entry name" value="WecB-like"/>
</dbReference>
<gene>
    <name evidence="3" type="primary">wecB</name>
    <name evidence="3" type="ORF">ACFQ1M_08795</name>
</gene>
<accession>A0ABW3CZK4</accession>
<proteinExistence type="inferred from homology"/>
<dbReference type="InterPro" id="IPR003331">
    <property type="entry name" value="UDP_GlcNAc_Epimerase_2_dom"/>
</dbReference>
<name>A0ABW3CZK4_9FLAO</name>
<dbReference type="CDD" id="cd03786">
    <property type="entry name" value="GTB_UDP-GlcNAc_2-Epimerase"/>
    <property type="match status" value="1"/>
</dbReference>
<comment type="caution">
    <text evidence="3">The sequence shown here is derived from an EMBL/GenBank/DDBJ whole genome shotgun (WGS) entry which is preliminary data.</text>
</comment>
<organism evidence="3 4">
    <name type="scientific">Sungkyunkwania multivorans</name>
    <dbReference type="NCBI Taxonomy" id="1173618"/>
    <lineage>
        <taxon>Bacteria</taxon>
        <taxon>Pseudomonadati</taxon>
        <taxon>Bacteroidota</taxon>
        <taxon>Flavobacteriia</taxon>
        <taxon>Flavobacteriales</taxon>
        <taxon>Flavobacteriaceae</taxon>
        <taxon>Sungkyunkwania</taxon>
    </lineage>
</organism>